<name>A0A0A8YKM6_ARUDO</name>
<reference evidence="1" key="2">
    <citation type="journal article" date="2015" name="Data Brief">
        <title>Shoot transcriptome of the giant reed, Arundo donax.</title>
        <authorList>
            <person name="Barrero R.A."/>
            <person name="Guerrero F.D."/>
            <person name="Moolhuijzen P."/>
            <person name="Goolsby J.A."/>
            <person name="Tidwell J."/>
            <person name="Bellgard S.E."/>
            <person name="Bellgard M.I."/>
        </authorList>
    </citation>
    <scope>NUCLEOTIDE SEQUENCE</scope>
    <source>
        <tissue evidence="1">Shoot tissue taken approximately 20 cm above the soil surface</tissue>
    </source>
</reference>
<dbReference type="EMBL" id="GBRH01271104">
    <property type="protein sequence ID" value="JAD26791.1"/>
    <property type="molecule type" value="Transcribed_RNA"/>
</dbReference>
<proteinExistence type="predicted"/>
<sequence>MVKIISCSVYGLEEVDVMIPRYANPVPAVCTERALKKEMIHDFLSIEIT</sequence>
<organism evidence="1">
    <name type="scientific">Arundo donax</name>
    <name type="common">Giant reed</name>
    <name type="synonym">Donax arundinaceus</name>
    <dbReference type="NCBI Taxonomy" id="35708"/>
    <lineage>
        <taxon>Eukaryota</taxon>
        <taxon>Viridiplantae</taxon>
        <taxon>Streptophyta</taxon>
        <taxon>Embryophyta</taxon>
        <taxon>Tracheophyta</taxon>
        <taxon>Spermatophyta</taxon>
        <taxon>Magnoliopsida</taxon>
        <taxon>Liliopsida</taxon>
        <taxon>Poales</taxon>
        <taxon>Poaceae</taxon>
        <taxon>PACMAD clade</taxon>
        <taxon>Arundinoideae</taxon>
        <taxon>Arundineae</taxon>
        <taxon>Arundo</taxon>
    </lineage>
</organism>
<accession>A0A0A8YKM6</accession>
<dbReference type="AlphaFoldDB" id="A0A0A8YKM6"/>
<evidence type="ECO:0000313" key="1">
    <source>
        <dbReference type="EMBL" id="JAD26791.1"/>
    </source>
</evidence>
<protein>
    <submittedName>
        <fullName evidence="1">Uncharacterized protein</fullName>
    </submittedName>
</protein>
<reference evidence="1" key="1">
    <citation type="submission" date="2014-09" db="EMBL/GenBank/DDBJ databases">
        <authorList>
            <person name="Magalhaes I.L.F."/>
            <person name="Oliveira U."/>
            <person name="Santos F.R."/>
            <person name="Vidigal T.H.D.A."/>
            <person name="Brescovit A.D."/>
            <person name="Santos A.J."/>
        </authorList>
    </citation>
    <scope>NUCLEOTIDE SEQUENCE</scope>
    <source>
        <tissue evidence="1">Shoot tissue taken approximately 20 cm above the soil surface</tissue>
    </source>
</reference>